<sequence length="124" mass="15269">MNYIKIDYKIRKIINIYLNIENKTISKISKMLNISRKSLWNEIKINSNYWGYNANSAQEKHNNREKWKNHFKFINNMNLYNEYSIQFKNKYNKNTFSIELTHLYIKNNFDFKPPSLKTIYNWIN</sequence>
<dbReference type="KEGG" id="mmau:NCTC10168_00317"/>
<protein>
    <recommendedName>
        <fullName evidence="3">Transposase</fullName>
    </recommendedName>
</protein>
<proteinExistence type="predicted"/>
<keyword evidence="2" id="KW-1185">Reference proteome</keyword>
<evidence type="ECO:0008006" key="3">
    <source>
        <dbReference type="Google" id="ProtNLM"/>
    </source>
</evidence>
<name>A0A449B4A4_9BACT</name>
<reference evidence="1 2" key="1">
    <citation type="submission" date="2019-01" db="EMBL/GenBank/DDBJ databases">
        <authorList>
            <consortium name="Pathogen Informatics"/>
        </authorList>
    </citation>
    <scope>NUCLEOTIDE SEQUENCE [LARGE SCALE GENOMIC DNA]</scope>
    <source>
        <strain evidence="1 2">NCTC10168</strain>
    </source>
</reference>
<dbReference type="Proteomes" id="UP000290243">
    <property type="component" value="Chromosome"/>
</dbReference>
<gene>
    <name evidence="1" type="ORF">NCTC10168_00317</name>
</gene>
<dbReference type="EMBL" id="LR215037">
    <property type="protein sequence ID" value="VEU75399.1"/>
    <property type="molecule type" value="Genomic_DNA"/>
</dbReference>
<evidence type="ECO:0000313" key="2">
    <source>
        <dbReference type="Proteomes" id="UP000290243"/>
    </source>
</evidence>
<organism evidence="1 2">
    <name type="scientific">Mycoplasmopsis maculosa</name>
    <dbReference type="NCBI Taxonomy" id="114885"/>
    <lineage>
        <taxon>Bacteria</taxon>
        <taxon>Bacillati</taxon>
        <taxon>Mycoplasmatota</taxon>
        <taxon>Mycoplasmoidales</taxon>
        <taxon>Metamycoplasmataceae</taxon>
        <taxon>Mycoplasmopsis</taxon>
    </lineage>
</organism>
<dbReference type="AlphaFoldDB" id="A0A449B4A4"/>
<evidence type="ECO:0000313" key="1">
    <source>
        <dbReference type="EMBL" id="VEU75399.1"/>
    </source>
</evidence>
<accession>A0A449B4A4</accession>